<protein>
    <recommendedName>
        <fullName evidence="2">DUF4236 domain-containing protein</fullName>
    </recommendedName>
</protein>
<organism evidence="1">
    <name type="scientific">hydrothermal vent metagenome</name>
    <dbReference type="NCBI Taxonomy" id="652676"/>
    <lineage>
        <taxon>unclassified sequences</taxon>
        <taxon>metagenomes</taxon>
        <taxon>ecological metagenomes</taxon>
    </lineage>
</organism>
<dbReference type="AlphaFoldDB" id="A0A3B0R518"/>
<gene>
    <name evidence="1" type="ORF">MNBD_ALPHA07-1914</name>
</gene>
<evidence type="ECO:0000313" key="1">
    <source>
        <dbReference type="EMBL" id="VAV87612.1"/>
    </source>
</evidence>
<accession>A0A3B0R518</accession>
<feature type="non-terminal residue" evidence="1">
    <location>
        <position position="1"/>
    </location>
</feature>
<proteinExistence type="predicted"/>
<sequence>GRGGTVNLSSKGVRTTVGVPGTGMSWSKQSGWAGASDLKPVESFEGGRGPSVAKFQTLTKRFDTAMAGYQKVDDAVADQRVALAAIVSRLNGVSFGMFGGKLKSAKKDLLILAREHGDGARQLTDAVNRLRGEVSNELATAGRST</sequence>
<evidence type="ECO:0008006" key="2">
    <source>
        <dbReference type="Google" id="ProtNLM"/>
    </source>
</evidence>
<dbReference type="EMBL" id="UOEG01000011">
    <property type="protein sequence ID" value="VAV87612.1"/>
    <property type="molecule type" value="Genomic_DNA"/>
</dbReference>
<name>A0A3B0R518_9ZZZZ</name>
<reference evidence="1" key="1">
    <citation type="submission" date="2018-06" db="EMBL/GenBank/DDBJ databases">
        <authorList>
            <person name="Zhirakovskaya E."/>
        </authorList>
    </citation>
    <scope>NUCLEOTIDE SEQUENCE</scope>
</reference>